<evidence type="ECO:0008006" key="4">
    <source>
        <dbReference type="Google" id="ProtNLM"/>
    </source>
</evidence>
<organism evidence="2 3">
    <name type="scientific">Mycteria americana</name>
    <name type="common">Wood stork</name>
    <dbReference type="NCBI Taxonomy" id="33587"/>
    <lineage>
        <taxon>Eukaryota</taxon>
        <taxon>Metazoa</taxon>
        <taxon>Chordata</taxon>
        <taxon>Craniata</taxon>
        <taxon>Vertebrata</taxon>
        <taxon>Euteleostomi</taxon>
        <taxon>Archelosauria</taxon>
        <taxon>Archosauria</taxon>
        <taxon>Dinosauria</taxon>
        <taxon>Saurischia</taxon>
        <taxon>Theropoda</taxon>
        <taxon>Coelurosauria</taxon>
        <taxon>Aves</taxon>
        <taxon>Neognathae</taxon>
        <taxon>Neoaves</taxon>
        <taxon>Aequornithes</taxon>
        <taxon>Ciconiiformes</taxon>
        <taxon>Ciconiidae</taxon>
        <taxon>Mycteria</taxon>
    </lineage>
</organism>
<gene>
    <name evidence="2" type="ORF">QYF61_011495</name>
</gene>
<dbReference type="EMBL" id="JAUNZN010000014">
    <property type="protein sequence ID" value="KAK4812624.1"/>
    <property type="molecule type" value="Genomic_DNA"/>
</dbReference>
<evidence type="ECO:0000256" key="1">
    <source>
        <dbReference type="SAM" id="MobiDB-lite"/>
    </source>
</evidence>
<evidence type="ECO:0000313" key="2">
    <source>
        <dbReference type="EMBL" id="KAK4812624.1"/>
    </source>
</evidence>
<sequence length="251" mass="27480">MQRYRLGEEWLESCPAEKDLGVLVDRRLNMSQQCAQVAKKANGILACIRNSVASSTRAVIVPLYWALVRPHLECRVQCWAPHSKRDIEGLERVQRRATELGKGLEHKADGERLGDLGLFSLERRRLRGDLIALYNCLKGGCREVGSVSSPSLGSAAVKWDWEPISAAQPQEPELNNEPGETIPGSTPENPKPLMLKDVNGKHFLGSPSPKFGSALGKAPPQGSTEVVRPTAAVTVMETPSAGWEGFEALRH</sequence>
<dbReference type="PANTHER" id="PTHR33332">
    <property type="entry name" value="REVERSE TRANSCRIPTASE DOMAIN-CONTAINING PROTEIN"/>
    <property type="match status" value="1"/>
</dbReference>
<keyword evidence="3" id="KW-1185">Reference proteome</keyword>
<name>A0AAN7MT37_MYCAM</name>
<comment type="caution">
    <text evidence="2">The sequence shown here is derived from an EMBL/GenBank/DDBJ whole genome shotgun (WGS) entry which is preliminary data.</text>
</comment>
<reference evidence="2 3" key="1">
    <citation type="journal article" date="2023" name="J. Hered.">
        <title>Chromosome-level genome of the wood stork (Mycteria americana) provides insight into avian chromosome evolution.</title>
        <authorList>
            <person name="Flamio R. Jr."/>
            <person name="Ramstad K.M."/>
        </authorList>
    </citation>
    <scope>NUCLEOTIDE SEQUENCE [LARGE SCALE GENOMIC DNA]</scope>
    <source>
        <strain evidence="2">JAX WOST 10</strain>
    </source>
</reference>
<protein>
    <recommendedName>
        <fullName evidence="4">Reverse transcriptase</fullName>
    </recommendedName>
</protein>
<feature type="region of interest" description="Disordered" evidence="1">
    <location>
        <begin position="167"/>
        <end position="188"/>
    </location>
</feature>
<dbReference type="AlphaFoldDB" id="A0AAN7MT37"/>
<dbReference type="Proteomes" id="UP001333110">
    <property type="component" value="Unassembled WGS sequence"/>
</dbReference>
<evidence type="ECO:0000313" key="3">
    <source>
        <dbReference type="Proteomes" id="UP001333110"/>
    </source>
</evidence>
<proteinExistence type="predicted"/>
<accession>A0AAN7MT37</accession>